<evidence type="ECO:0000313" key="5">
    <source>
        <dbReference type="Proteomes" id="UP000326939"/>
    </source>
</evidence>
<dbReference type="PANTHER" id="PTHR31681">
    <property type="entry name" value="C2H2-LIKE ZINC FINGER PROTEIN"/>
    <property type="match status" value="1"/>
</dbReference>
<protein>
    <recommendedName>
        <fullName evidence="3">C2H2-type domain-containing protein</fullName>
    </recommendedName>
</protein>
<keyword evidence="1" id="KW-0862">Zinc</keyword>
<dbReference type="PROSITE" id="PS00028">
    <property type="entry name" value="ZINC_FINGER_C2H2_1"/>
    <property type="match status" value="1"/>
</dbReference>
<dbReference type="Gene3D" id="3.90.228.10">
    <property type="match status" value="1"/>
</dbReference>
<dbReference type="InterPro" id="IPR013087">
    <property type="entry name" value="Znf_C2H2_type"/>
</dbReference>
<feature type="region of interest" description="Disordered" evidence="2">
    <location>
        <begin position="188"/>
        <end position="217"/>
    </location>
</feature>
<gene>
    <name evidence="4" type="ORF">DKX38_013877</name>
</gene>
<keyword evidence="5" id="KW-1185">Reference proteome</keyword>
<sequence length="537" mass="60152">MRNLRVSDGSDSREFHDSDEIHGENDEMVSENNARMSDTRVSDDARVNDAGVSNARGRARVSEFEGRVGCEEGESSKAQQCENEISQTINDAAESTRNQRERRPPPYLHDYVLGITTSHFLDYCPRQLQTSPVDDDEQCLVEALPELKLIPKTMAPNIGSVFNKFLSLFVLLLHLGCFIFTSKLNDHHPNRPPQIKKRKKVSPLAPISSSPSRLKPHKALSSSWSYLKSIFSSKSSKTQTKSGTQTLTSARSSQQSIVTMIPPETHLSELPPRKNSSTGSCEESDIAADHHFFPLRNDIFPCTACGEIFQKPQLLEQHQATKHAVTQLLDGDTGKNIVHIIFKTGWSCKEKSPEIHRILKIHNSPKILSRFEEYREFVKAKAARNNKRRDERCIADGNELLRFYCSTFMCDLGLNDQDSSICNQQYCSVCGVIKSGFSPKMDGISTLSTSWRAHTAIPEEIEEEFKFMNVKRAMLVCRVVAGRVGCELDEDVDKQDGGADSVLGRGGSGVHTRLDEQELLVFNPRAVLPCFVIVYTV</sequence>
<dbReference type="PANTHER" id="PTHR31681:SF4">
    <property type="entry name" value="C2H2-LIKE ZINC FINGER PROTEIN"/>
    <property type="match status" value="1"/>
</dbReference>
<evidence type="ECO:0000256" key="1">
    <source>
        <dbReference type="PROSITE-ProRule" id="PRU00042"/>
    </source>
</evidence>
<proteinExistence type="predicted"/>
<evidence type="ECO:0000313" key="4">
    <source>
        <dbReference type="EMBL" id="KAB5540903.1"/>
    </source>
</evidence>
<feature type="region of interest" description="Disordered" evidence="2">
    <location>
        <begin position="261"/>
        <end position="282"/>
    </location>
</feature>
<dbReference type="PROSITE" id="PS50157">
    <property type="entry name" value="ZINC_FINGER_C2H2_2"/>
    <property type="match status" value="1"/>
</dbReference>
<dbReference type="Proteomes" id="UP000326939">
    <property type="component" value="Chromosome 9"/>
</dbReference>
<evidence type="ECO:0000259" key="3">
    <source>
        <dbReference type="PROSITE" id="PS50157"/>
    </source>
</evidence>
<dbReference type="EMBL" id="VDCV01000009">
    <property type="protein sequence ID" value="KAB5540903.1"/>
    <property type="molecule type" value="Genomic_DNA"/>
</dbReference>
<accession>A0A5N5LDS6</accession>
<feature type="compositionally biased region" description="Basic and acidic residues" evidence="2">
    <location>
        <begin position="8"/>
        <end position="25"/>
    </location>
</feature>
<keyword evidence="1" id="KW-0863">Zinc-finger</keyword>
<feature type="region of interest" description="Disordered" evidence="2">
    <location>
        <begin position="1"/>
        <end position="55"/>
    </location>
</feature>
<reference evidence="5" key="1">
    <citation type="journal article" date="2019" name="Gigascience">
        <title>De novo genome assembly of the endangered Acer yangbiense, a plant species with extremely small populations endemic to Yunnan Province, China.</title>
        <authorList>
            <person name="Yang J."/>
            <person name="Wariss H.M."/>
            <person name="Tao L."/>
            <person name="Zhang R."/>
            <person name="Yun Q."/>
            <person name="Hollingsworth P."/>
            <person name="Dao Z."/>
            <person name="Luo G."/>
            <person name="Guo H."/>
            <person name="Ma Y."/>
            <person name="Sun W."/>
        </authorList>
    </citation>
    <scope>NUCLEOTIDE SEQUENCE [LARGE SCALE GENOMIC DNA]</scope>
    <source>
        <strain evidence="5">cv. br00</strain>
    </source>
</reference>
<evidence type="ECO:0000256" key="2">
    <source>
        <dbReference type="SAM" id="MobiDB-lite"/>
    </source>
</evidence>
<comment type="caution">
    <text evidence="4">The sequence shown here is derived from an EMBL/GenBank/DDBJ whole genome shotgun (WGS) entry which is preliminary data.</text>
</comment>
<keyword evidence="1" id="KW-0479">Metal-binding</keyword>
<dbReference type="GO" id="GO:0008270">
    <property type="term" value="F:zinc ion binding"/>
    <property type="evidence" value="ECO:0007669"/>
    <property type="project" value="UniProtKB-KW"/>
</dbReference>
<dbReference type="AlphaFoldDB" id="A0A5N5LDS6"/>
<dbReference type="SUPFAM" id="SSF56399">
    <property type="entry name" value="ADP-ribosylation"/>
    <property type="match status" value="1"/>
</dbReference>
<organism evidence="4 5">
    <name type="scientific">Salix brachista</name>
    <dbReference type="NCBI Taxonomy" id="2182728"/>
    <lineage>
        <taxon>Eukaryota</taxon>
        <taxon>Viridiplantae</taxon>
        <taxon>Streptophyta</taxon>
        <taxon>Embryophyta</taxon>
        <taxon>Tracheophyta</taxon>
        <taxon>Spermatophyta</taxon>
        <taxon>Magnoliopsida</taxon>
        <taxon>eudicotyledons</taxon>
        <taxon>Gunneridae</taxon>
        <taxon>Pentapetalae</taxon>
        <taxon>rosids</taxon>
        <taxon>fabids</taxon>
        <taxon>Malpighiales</taxon>
        <taxon>Salicaceae</taxon>
        <taxon>Saliceae</taxon>
        <taxon>Salix</taxon>
    </lineage>
</organism>
<feature type="domain" description="C2H2-type" evidence="3">
    <location>
        <begin position="300"/>
        <end position="328"/>
    </location>
</feature>
<name>A0A5N5LDS6_9ROSI</name>
<feature type="compositionally biased region" description="Basic and acidic residues" evidence="2">
    <location>
        <begin position="37"/>
        <end position="47"/>
    </location>
</feature>